<feature type="compositionally biased region" description="Low complexity" evidence="5">
    <location>
        <begin position="61"/>
        <end position="72"/>
    </location>
</feature>
<evidence type="ECO:0000256" key="3">
    <source>
        <dbReference type="ARBA" id="ARBA00022801"/>
    </source>
</evidence>
<dbReference type="Gene3D" id="3.20.190.20">
    <property type="match status" value="1"/>
</dbReference>
<keyword evidence="6" id="KW-1133">Transmembrane helix</keyword>
<keyword evidence="10" id="KW-1185">Reference proteome</keyword>
<evidence type="ECO:0000256" key="5">
    <source>
        <dbReference type="SAM" id="MobiDB-lite"/>
    </source>
</evidence>
<evidence type="ECO:0000256" key="1">
    <source>
        <dbReference type="ARBA" id="ARBA00010541"/>
    </source>
</evidence>
<feature type="region of interest" description="Disordered" evidence="5">
    <location>
        <begin position="61"/>
        <end position="80"/>
    </location>
</feature>
<reference evidence="9" key="1">
    <citation type="submission" date="2020-07" db="EMBL/GenBank/DDBJ databases">
        <title>Genome sequence and genetic diversity analysis of an under-domesticated orphan crop, white fonio (Digitaria exilis).</title>
        <authorList>
            <person name="Bennetzen J.L."/>
            <person name="Chen S."/>
            <person name="Ma X."/>
            <person name="Wang X."/>
            <person name="Yssel A.E.J."/>
            <person name="Chaluvadi S.R."/>
            <person name="Johnson M."/>
            <person name="Gangashetty P."/>
            <person name="Hamidou F."/>
            <person name="Sanogo M.D."/>
            <person name="Zwaenepoel A."/>
            <person name="Wallace J."/>
            <person name="Van De Peer Y."/>
            <person name="Van Deynze A."/>
        </authorList>
    </citation>
    <scope>NUCLEOTIDE SEQUENCE</scope>
    <source>
        <tissue evidence="9">Leaves</tissue>
    </source>
</reference>
<comment type="caution">
    <text evidence="9">The sequence shown here is derived from an EMBL/GenBank/DDBJ whole genome shotgun (WGS) entry which is preliminary data.</text>
</comment>
<proteinExistence type="inferred from homology"/>
<dbReference type="InterPro" id="IPR009003">
    <property type="entry name" value="Peptidase_S1_PA"/>
</dbReference>
<keyword evidence="2" id="KW-0645">Protease</keyword>
<dbReference type="Gene3D" id="2.30.42.10">
    <property type="match status" value="1"/>
</dbReference>
<dbReference type="PANTHER" id="PTHR45980:SF9">
    <property type="entry name" value="PROTEASE DO-LIKE 10, MITOCHONDRIAL-RELATED"/>
    <property type="match status" value="1"/>
</dbReference>
<dbReference type="GO" id="GO:0004252">
    <property type="term" value="F:serine-type endopeptidase activity"/>
    <property type="evidence" value="ECO:0007669"/>
    <property type="project" value="InterPro"/>
</dbReference>
<dbReference type="OrthoDB" id="4217619at2759"/>
<dbReference type="InterPro" id="IPR041517">
    <property type="entry name" value="DEGP_PDZ"/>
</dbReference>
<dbReference type="Pfam" id="PF13180">
    <property type="entry name" value="PDZ_2"/>
    <property type="match status" value="1"/>
</dbReference>
<name>A0A835KRQ7_9POAL</name>
<feature type="transmembrane region" description="Helical" evidence="6">
    <location>
        <begin position="425"/>
        <end position="446"/>
    </location>
</feature>
<gene>
    <name evidence="9" type="ORF">HU200_008106</name>
</gene>
<keyword evidence="3" id="KW-0378">Hydrolase</keyword>
<dbReference type="Proteomes" id="UP000636709">
    <property type="component" value="Unassembled WGS sequence"/>
</dbReference>
<accession>A0A835KRQ7</accession>
<dbReference type="InterPro" id="IPR036034">
    <property type="entry name" value="PDZ_sf"/>
</dbReference>
<evidence type="ECO:0000256" key="2">
    <source>
        <dbReference type="ARBA" id="ARBA00022670"/>
    </source>
</evidence>
<dbReference type="PRINTS" id="PR00834">
    <property type="entry name" value="PROTEASES2C"/>
</dbReference>
<protein>
    <submittedName>
        <fullName evidence="9">Uncharacterized protein</fullName>
    </submittedName>
</protein>
<dbReference type="SUPFAM" id="SSF50494">
    <property type="entry name" value="Trypsin-like serine proteases"/>
    <property type="match status" value="1"/>
</dbReference>
<comment type="similarity">
    <text evidence="1">Belongs to the peptidase S1C family.</text>
</comment>
<dbReference type="Pfam" id="PF13365">
    <property type="entry name" value="Trypsin_2"/>
    <property type="match status" value="1"/>
</dbReference>
<feature type="compositionally biased region" description="Low complexity" evidence="5">
    <location>
        <begin position="1"/>
        <end position="20"/>
    </location>
</feature>
<dbReference type="InterPro" id="IPR001940">
    <property type="entry name" value="Peptidase_S1C"/>
</dbReference>
<dbReference type="EMBL" id="JACEFO010000544">
    <property type="protein sequence ID" value="KAF8765615.1"/>
    <property type="molecule type" value="Genomic_DNA"/>
</dbReference>
<dbReference type="InterPro" id="IPR001478">
    <property type="entry name" value="PDZ"/>
</dbReference>
<evidence type="ECO:0000256" key="4">
    <source>
        <dbReference type="ARBA" id="ARBA00022825"/>
    </source>
</evidence>
<keyword evidence="4" id="KW-0720">Serine protease</keyword>
<feature type="region of interest" description="Disordered" evidence="5">
    <location>
        <begin position="1"/>
        <end position="44"/>
    </location>
</feature>
<evidence type="ECO:0000313" key="10">
    <source>
        <dbReference type="Proteomes" id="UP000636709"/>
    </source>
</evidence>
<organism evidence="9 10">
    <name type="scientific">Digitaria exilis</name>
    <dbReference type="NCBI Taxonomy" id="1010633"/>
    <lineage>
        <taxon>Eukaryota</taxon>
        <taxon>Viridiplantae</taxon>
        <taxon>Streptophyta</taxon>
        <taxon>Embryophyta</taxon>
        <taxon>Tracheophyta</taxon>
        <taxon>Spermatophyta</taxon>
        <taxon>Magnoliopsida</taxon>
        <taxon>Liliopsida</taxon>
        <taxon>Poales</taxon>
        <taxon>Poaceae</taxon>
        <taxon>PACMAD clade</taxon>
        <taxon>Panicoideae</taxon>
        <taxon>Panicodae</taxon>
        <taxon>Paniceae</taxon>
        <taxon>Anthephorinae</taxon>
        <taxon>Digitaria</taxon>
    </lineage>
</organism>
<feature type="domain" description="Protease Do-like PDZ" evidence="8">
    <location>
        <begin position="502"/>
        <end position="624"/>
    </location>
</feature>
<dbReference type="PANTHER" id="PTHR45980">
    <property type="match status" value="1"/>
</dbReference>
<keyword evidence="6" id="KW-0812">Transmembrane</keyword>
<dbReference type="GO" id="GO:0006508">
    <property type="term" value="P:proteolysis"/>
    <property type="evidence" value="ECO:0007669"/>
    <property type="project" value="UniProtKB-KW"/>
</dbReference>
<feature type="domain" description="PDZ" evidence="7">
    <location>
        <begin position="319"/>
        <end position="418"/>
    </location>
</feature>
<keyword evidence="6" id="KW-0472">Membrane</keyword>
<dbReference type="InterPro" id="IPR046449">
    <property type="entry name" value="DEGP_PDZ_sf"/>
</dbReference>
<evidence type="ECO:0000259" key="7">
    <source>
        <dbReference type="Pfam" id="PF13180"/>
    </source>
</evidence>
<feature type="compositionally biased region" description="Pro residues" evidence="5">
    <location>
        <begin position="29"/>
        <end position="42"/>
    </location>
</feature>
<dbReference type="InterPro" id="IPR043504">
    <property type="entry name" value="Peptidase_S1_PA_chymotrypsin"/>
</dbReference>
<evidence type="ECO:0000313" key="9">
    <source>
        <dbReference type="EMBL" id="KAF8765615.1"/>
    </source>
</evidence>
<evidence type="ECO:0000259" key="8">
    <source>
        <dbReference type="Pfam" id="PF17815"/>
    </source>
</evidence>
<dbReference type="SUPFAM" id="SSF50156">
    <property type="entry name" value="PDZ domain-like"/>
    <property type="match status" value="1"/>
</dbReference>
<dbReference type="Gene3D" id="2.40.10.10">
    <property type="entry name" value="Trypsin-like serine proteases"/>
    <property type="match status" value="2"/>
</dbReference>
<evidence type="ECO:0000256" key="6">
    <source>
        <dbReference type="SAM" id="Phobius"/>
    </source>
</evidence>
<dbReference type="Pfam" id="PF17815">
    <property type="entry name" value="PDZ_3"/>
    <property type="match status" value="1"/>
</dbReference>
<dbReference type="AlphaFoldDB" id="A0A835KRQ7"/>
<sequence length="641" mass="70632">MLAATRSLRRFSSSSSSPVRSLRRFLLRPPTPPPAARPPLPPLRNLTRALLPHLAAARSFSTASSSSSSAPSRLGECGGAREAPAIPEEVEGDEGGEALVRHDTDAYAAVELAMDSVVKVFTVSSSPNYFLPWQNKAQRESMGSGFVIPGRRIVTNAHVVADHTFVLVRKHGSPTKYKAEVQAVGHECDLALLTVESEEFWDGVNSLELGDIPFLQEAVAVVGYPQGGDNISVTKGVVSRVEPTQYAHGATQLMAIQIDAAINPGNSGGPAIMGDKVAGVAFQNLSGAENIGYIIPVPVIKRFISGVEESGKYSGFCTLGVSCQATENVQLRECLGMRPEMTGVLVSRINPLSDAFRILKKDDILLEFDGVPIANDGTVPFRNRERITFDHLVSMKKPGETAVLKVLRDGKEQELSVILRPVSPLPYYCIFFICIFGYMGMISWLIRLLNICYSVAILVYFHTNFAGAIHGNRFDQKLDQHNPTDTKSLPNTYYQYCRCPGLYMPYLHEFGEDWYNASPRRLCERALRELPKKAGEQLVILSQVLMDDINVGYERLSELQVKKVNGVEVENLKHLCSLVEGCTEENLRFDLDDERVIILKYQNARLATSRVLKRHRIPSAMSSDLVEEQANNGEVEASCTS</sequence>